<feature type="transmembrane region" description="Helical" evidence="6">
    <location>
        <begin position="218"/>
        <end position="239"/>
    </location>
</feature>
<evidence type="ECO:0000256" key="4">
    <source>
        <dbReference type="ARBA" id="ARBA00022989"/>
    </source>
</evidence>
<proteinExistence type="predicted"/>
<feature type="domain" description="Type II secretion system protein GspF" evidence="7">
    <location>
        <begin position="113"/>
        <end position="237"/>
    </location>
</feature>
<dbReference type="OrthoDB" id="3217742at2"/>
<evidence type="ECO:0000256" key="2">
    <source>
        <dbReference type="ARBA" id="ARBA00022475"/>
    </source>
</evidence>
<dbReference type="PANTHER" id="PTHR35007:SF4">
    <property type="entry name" value="CONSERVED TRANSMEMBRANE PROTEIN-RELATED"/>
    <property type="match status" value="1"/>
</dbReference>
<dbReference type="InterPro" id="IPR018076">
    <property type="entry name" value="T2SS_GspF_dom"/>
</dbReference>
<dbReference type="AlphaFoldDB" id="A0A5C5BEF1"/>
<keyword evidence="3 6" id="KW-0812">Transmembrane</keyword>
<organism evidence="8 9">
    <name type="scientific">Miniimonas arenae</name>
    <dbReference type="NCBI Taxonomy" id="676201"/>
    <lineage>
        <taxon>Bacteria</taxon>
        <taxon>Bacillati</taxon>
        <taxon>Actinomycetota</taxon>
        <taxon>Actinomycetes</taxon>
        <taxon>Micrococcales</taxon>
        <taxon>Beutenbergiaceae</taxon>
        <taxon>Miniimonas</taxon>
    </lineage>
</organism>
<evidence type="ECO:0000256" key="6">
    <source>
        <dbReference type="SAM" id="Phobius"/>
    </source>
</evidence>
<dbReference type="Pfam" id="PF00482">
    <property type="entry name" value="T2SSF"/>
    <property type="match status" value="1"/>
</dbReference>
<dbReference type="RefSeq" id="WP_108719413.1">
    <property type="nucleotide sequence ID" value="NZ_DAMDJA010000122.1"/>
</dbReference>
<comment type="subcellular location">
    <subcellularLocation>
        <location evidence="1">Cell membrane</location>
        <topology evidence="1">Multi-pass membrane protein</topology>
    </subcellularLocation>
</comment>
<keyword evidence="2" id="KW-1003">Cell membrane</keyword>
<feature type="transmembrane region" description="Helical" evidence="6">
    <location>
        <begin position="251"/>
        <end position="271"/>
    </location>
</feature>
<name>A0A5C5BEF1_9MICO</name>
<dbReference type="PANTHER" id="PTHR35007">
    <property type="entry name" value="INTEGRAL MEMBRANE PROTEIN-RELATED"/>
    <property type="match status" value="1"/>
</dbReference>
<evidence type="ECO:0000256" key="5">
    <source>
        <dbReference type="ARBA" id="ARBA00023136"/>
    </source>
</evidence>
<keyword evidence="4 6" id="KW-1133">Transmembrane helix</keyword>
<evidence type="ECO:0000313" key="8">
    <source>
        <dbReference type="EMBL" id="TNU75817.1"/>
    </source>
</evidence>
<reference evidence="8 9" key="1">
    <citation type="submission" date="2019-06" db="EMBL/GenBank/DDBJ databases">
        <title>Draft genome sequence of Miniimonas arenae KCTC 19750T isolated from sea sand.</title>
        <authorList>
            <person name="Park S.-J."/>
        </authorList>
    </citation>
    <scope>NUCLEOTIDE SEQUENCE [LARGE SCALE GENOMIC DNA]</scope>
    <source>
        <strain evidence="8 9">KCTC 19750</strain>
    </source>
</reference>
<evidence type="ECO:0000256" key="1">
    <source>
        <dbReference type="ARBA" id="ARBA00004651"/>
    </source>
</evidence>
<gene>
    <name evidence="8" type="ORF">FH969_05855</name>
</gene>
<evidence type="ECO:0000256" key="3">
    <source>
        <dbReference type="ARBA" id="ARBA00022692"/>
    </source>
</evidence>
<dbReference type="EMBL" id="VENP01000015">
    <property type="protein sequence ID" value="TNU75817.1"/>
    <property type="molecule type" value="Genomic_DNA"/>
</dbReference>
<keyword evidence="5 6" id="KW-0472">Membrane</keyword>
<evidence type="ECO:0000259" key="7">
    <source>
        <dbReference type="Pfam" id="PF00482"/>
    </source>
</evidence>
<feature type="transmembrane region" description="Helical" evidence="6">
    <location>
        <begin position="60"/>
        <end position="93"/>
    </location>
</feature>
<dbReference type="Proteomes" id="UP000313849">
    <property type="component" value="Unassembled WGS sequence"/>
</dbReference>
<keyword evidence="9" id="KW-1185">Reference proteome</keyword>
<protein>
    <submittedName>
        <fullName evidence="8">Type II secretion system protein F</fullName>
    </submittedName>
</protein>
<comment type="caution">
    <text evidence="8">The sequence shown here is derived from an EMBL/GenBank/DDBJ whole genome shotgun (WGS) entry which is preliminary data.</text>
</comment>
<sequence length="287" mass="30146">MGTVAGLLLGAGLLLVWSSTWAPAPPRPTSRLVRGWQDLTAQAGLHRLGLGPFAAASAGLALVVGLVALGLGTAVSVAVAFALLASAVPLLYLRSRAQRRRVELRTLWPDVVDDLTSAVRAGLTLPEALIAQAERGPVELRADMAAFAAEYRATGRFVGALEVWQTRLADPVADRLAVTLRLATEVGGTDLGRTLRTLSEFLRADLRTRGELEARQSWTVNGARLAVAAPWVVLLLMSGRGSTSAAFDTPAGVAVLVLGAVLSAIAYAAMLRIGRLPEEPRVLRAGP</sequence>
<accession>A0A5C5BEF1</accession>
<evidence type="ECO:0000313" key="9">
    <source>
        <dbReference type="Proteomes" id="UP000313849"/>
    </source>
</evidence>
<dbReference type="GO" id="GO:0005886">
    <property type="term" value="C:plasma membrane"/>
    <property type="evidence" value="ECO:0007669"/>
    <property type="project" value="UniProtKB-SubCell"/>
</dbReference>